<evidence type="ECO:0000313" key="4">
    <source>
        <dbReference type="RefSeq" id="XP_019894624.2"/>
    </source>
</evidence>
<sequence>MIRQLFLFLYFVLLSQWVGLVHGTTKIAFLGSRVRYNSKYFSNLTLFTENSTINADLMLLKSLRQGFKANIEVQLRLNNSKTHQKLFSYVLNICELIVSLRSSIFKKWFESLLKYSNFMQNCPVAEGHYYVHGWRPDASLIPSYLFAGDYRIKGYCFYGNYKKKNMEFLFAIDVDATTSIAFFGSRVRFNPKYFSNFTLSIENSTINADMMLIKPLRQGFKTNAEVQLRLNNSRKHQKLFSYALNVCELVVSLRNSIFKRWFESLLKNGNFMQNCPVSVGHYYVHDWRPDASLIPSYLFAGDYRIKGYCFFGNYKKKNMEFVIDIEVDAIIS</sequence>
<evidence type="ECO:0000313" key="3">
    <source>
        <dbReference type="Proteomes" id="UP001652621"/>
    </source>
</evidence>
<dbReference type="InterPro" id="IPR036846">
    <property type="entry name" value="GM2-AP_sf"/>
</dbReference>
<reference evidence="4" key="1">
    <citation type="submission" date="2025-08" db="UniProtKB">
        <authorList>
            <consortium name="RefSeq"/>
        </authorList>
    </citation>
    <scope>IDENTIFICATION</scope>
    <source>
        <strain evidence="4">Aabys</strain>
        <tissue evidence="4">Whole body</tissue>
    </source>
</reference>
<proteinExistence type="predicted"/>
<name>A0A9J7DM07_MUSDO</name>
<feature type="chain" id="PRO_5045860765" evidence="2">
    <location>
        <begin position="24"/>
        <end position="332"/>
    </location>
</feature>
<dbReference type="KEGG" id="mde:109613897"/>
<gene>
    <name evidence="4" type="primary">LOC109613897</name>
</gene>
<dbReference type="RefSeq" id="XP_019894624.2">
    <property type="nucleotide sequence ID" value="XM_020039065.2"/>
</dbReference>
<dbReference type="GeneID" id="109613897"/>
<dbReference type="SMART" id="SM00697">
    <property type="entry name" value="DM8"/>
    <property type="match status" value="2"/>
</dbReference>
<keyword evidence="3" id="KW-1185">Reference proteome</keyword>
<dbReference type="Gene3D" id="2.70.220.10">
    <property type="entry name" value="Ganglioside GM2 activator"/>
    <property type="match status" value="2"/>
</dbReference>
<dbReference type="PANTHER" id="PTHR20898:SF0">
    <property type="entry name" value="DAEDALUS ON 3-RELATED"/>
    <property type="match status" value="1"/>
</dbReference>
<accession>A0A9J7DM07</accession>
<dbReference type="Pfam" id="PF06477">
    <property type="entry name" value="DUF1091"/>
    <property type="match status" value="2"/>
</dbReference>
<feature type="signal peptide" evidence="2">
    <location>
        <begin position="1"/>
        <end position="23"/>
    </location>
</feature>
<organism evidence="3 4">
    <name type="scientific">Musca domestica</name>
    <name type="common">House fly</name>
    <dbReference type="NCBI Taxonomy" id="7370"/>
    <lineage>
        <taxon>Eukaryota</taxon>
        <taxon>Metazoa</taxon>
        <taxon>Ecdysozoa</taxon>
        <taxon>Arthropoda</taxon>
        <taxon>Hexapoda</taxon>
        <taxon>Insecta</taxon>
        <taxon>Pterygota</taxon>
        <taxon>Neoptera</taxon>
        <taxon>Endopterygota</taxon>
        <taxon>Diptera</taxon>
        <taxon>Brachycera</taxon>
        <taxon>Muscomorpha</taxon>
        <taxon>Muscoidea</taxon>
        <taxon>Muscidae</taxon>
        <taxon>Musca</taxon>
    </lineage>
</organism>
<dbReference type="PANTHER" id="PTHR20898">
    <property type="entry name" value="DAEDALUS ON 3-RELATED-RELATED"/>
    <property type="match status" value="1"/>
</dbReference>
<dbReference type="AlphaFoldDB" id="A0A9J7DM07"/>
<evidence type="ECO:0000256" key="1">
    <source>
        <dbReference type="ARBA" id="ARBA00022729"/>
    </source>
</evidence>
<dbReference type="VEuPathDB" id="VectorBase:MDOMA2_012119"/>
<dbReference type="OrthoDB" id="6664669at2759"/>
<protein>
    <submittedName>
        <fullName evidence="4">Uncharacterized protein LOC109613897</fullName>
    </submittedName>
</protein>
<keyword evidence="1 2" id="KW-0732">Signal</keyword>
<dbReference type="InterPro" id="IPR010512">
    <property type="entry name" value="DUF1091"/>
</dbReference>
<evidence type="ECO:0000256" key="2">
    <source>
        <dbReference type="SAM" id="SignalP"/>
    </source>
</evidence>
<dbReference type="Proteomes" id="UP001652621">
    <property type="component" value="Unplaced"/>
</dbReference>